<protein>
    <recommendedName>
        <fullName evidence="1">Rhodanese domain-containing protein</fullName>
    </recommendedName>
</protein>
<dbReference type="SUPFAM" id="SSF52821">
    <property type="entry name" value="Rhodanese/Cell cycle control phosphatase"/>
    <property type="match status" value="1"/>
</dbReference>
<dbReference type="Pfam" id="PF00581">
    <property type="entry name" value="Rhodanese"/>
    <property type="match status" value="1"/>
</dbReference>
<dbReference type="InterPro" id="IPR001763">
    <property type="entry name" value="Rhodanese-like_dom"/>
</dbReference>
<organism evidence="2 3">
    <name type="scientific">Pararhodospirillum oryzae</name>
    <dbReference type="NCBI Taxonomy" id="478448"/>
    <lineage>
        <taxon>Bacteria</taxon>
        <taxon>Pseudomonadati</taxon>
        <taxon>Pseudomonadota</taxon>
        <taxon>Alphaproteobacteria</taxon>
        <taxon>Rhodospirillales</taxon>
        <taxon>Rhodospirillaceae</taxon>
        <taxon>Pararhodospirillum</taxon>
    </lineage>
</organism>
<dbReference type="EMBL" id="BJZO01000055">
    <property type="protein sequence ID" value="GEO81981.1"/>
    <property type="molecule type" value="Genomic_DNA"/>
</dbReference>
<reference evidence="2 3" key="1">
    <citation type="submission" date="2019-07" db="EMBL/GenBank/DDBJ databases">
        <title>Whole genome shotgun sequence of Rhodospirillum oryzae NBRC 107573.</title>
        <authorList>
            <person name="Hosoyama A."/>
            <person name="Uohara A."/>
            <person name="Ohji S."/>
            <person name="Ichikawa N."/>
        </authorList>
    </citation>
    <scope>NUCLEOTIDE SEQUENCE [LARGE SCALE GENOMIC DNA]</scope>
    <source>
        <strain evidence="2 3">NBRC 107573</strain>
    </source>
</reference>
<sequence length="109" mass="11678">MSGFSVRMIDASALKEWVAQDRVHIIDVREPDEYAAVHIPGARLVPLSAFDPTRIPTDPDRPVVLHCHTGARCGVAAHLLERAGYALPVHRLSGGLVAWAHAGGALSGR</sequence>
<dbReference type="InterPro" id="IPR001307">
    <property type="entry name" value="Thiosulphate_STrfase_CS"/>
</dbReference>
<dbReference type="PROSITE" id="PS00380">
    <property type="entry name" value="RHODANESE_1"/>
    <property type="match status" value="1"/>
</dbReference>
<dbReference type="CDD" id="cd00158">
    <property type="entry name" value="RHOD"/>
    <property type="match status" value="1"/>
</dbReference>
<name>A0A512H959_9PROT</name>
<accession>A0A512H959</accession>
<dbReference type="GO" id="GO:0004792">
    <property type="term" value="F:thiosulfate-cyanide sulfurtransferase activity"/>
    <property type="evidence" value="ECO:0007669"/>
    <property type="project" value="InterPro"/>
</dbReference>
<gene>
    <name evidence="2" type="ORF">ROR02_21120</name>
</gene>
<evidence type="ECO:0000313" key="3">
    <source>
        <dbReference type="Proteomes" id="UP000321567"/>
    </source>
</evidence>
<dbReference type="PANTHER" id="PTHR43031">
    <property type="entry name" value="FAD-DEPENDENT OXIDOREDUCTASE"/>
    <property type="match status" value="1"/>
</dbReference>
<dbReference type="PROSITE" id="PS50206">
    <property type="entry name" value="RHODANESE_3"/>
    <property type="match status" value="1"/>
</dbReference>
<dbReference type="AlphaFoldDB" id="A0A512H959"/>
<keyword evidence="3" id="KW-1185">Reference proteome</keyword>
<dbReference type="RefSeq" id="WP_147163996.1">
    <property type="nucleotide sequence ID" value="NZ_BJZO01000055.1"/>
</dbReference>
<feature type="domain" description="Rhodanese" evidence="1">
    <location>
        <begin position="19"/>
        <end position="108"/>
    </location>
</feature>
<dbReference type="PANTHER" id="PTHR43031:SF1">
    <property type="entry name" value="PYRIDINE NUCLEOTIDE-DISULPHIDE OXIDOREDUCTASE"/>
    <property type="match status" value="1"/>
</dbReference>
<dbReference type="InterPro" id="IPR050229">
    <property type="entry name" value="GlpE_sulfurtransferase"/>
</dbReference>
<proteinExistence type="predicted"/>
<evidence type="ECO:0000313" key="2">
    <source>
        <dbReference type="EMBL" id="GEO81981.1"/>
    </source>
</evidence>
<dbReference type="InterPro" id="IPR036873">
    <property type="entry name" value="Rhodanese-like_dom_sf"/>
</dbReference>
<dbReference type="OrthoDB" id="9807812at2"/>
<evidence type="ECO:0000259" key="1">
    <source>
        <dbReference type="PROSITE" id="PS50206"/>
    </source>
</evidence>
<dbReference type="SMART" id="SM00450">
    <property type="entry name" value="RHOD"/>
    <property type="match status" value="1"/>
</dbReference>
<dbReference type="Gene3D" id="3.40.250.10">
    <property type="entry name" value="Rhodanese-like domain"/>
    <property type="match status" value="1"/>
</dbReference>
<comment type="caution">
    <text evidence="2">The sequence shown here is derived from an EMBL/GenBank/DDBJ whole genome shotgun (WGS) entry which is preliminary data.</text>
</comment>
<dbReference type="Proteomes" id="UP000321567">
    <property type="component" value="Unassembled WGS sequence"/>
</dbReference>